<organism evidence="3 4">
    <name type="scientific">Listeria floridensis FSL S10-1187</name>
    <dbReference type="NCBI Taxonomy" id="1265817"/>
    <lineage>
        <taxon>Bacteria</taxon>
        <taxon>Bacillati</taxon>
        <taxon>Bacillota</taxon>
        <taxon>Bacilli</taxon>
        <taxon>Bacillales</taxon>
        <taxon>Listeriaceae</taxon>
        <taxon>Listeria</taxon>
    </lineage>
</organism>
<comment type="caution">
    <text evidence="3">The sequence shown here is derived from an EMBL/GenBank/DDBJ whole genome shotgun (WGS) entry which is preliminary data.</text>
</comment>
<dbReference type="InterPro" id="IPR004843">
    <property type="entry name" value="Calcineurin-like_PHP"/>
</dbReference>
<keyword evidence="4" id="KW-1185">Reference proteome</keyword>
<evidence type="ECO:0000313" key="3">
    <source>
        <dbReference type="EMBL" id="EUJ33605.1"/>
    </source>
</evidence>
<dbReference type="InterPro" id="IPR050535">
    <property type="entry name" value="DNA_Repair-Maintenance_Comp"/>
</dbReference>
<evidence type="ECO:0000256" key="1">
    <source>
        <dbReference type="ARBA" id="ARBA00022801"/>
    </source>
</evidence>
<accession>A0ABP3B105</accession>
<keyword evidence="1" id="KW-0378">Hydrolase</keyword>
<dbReference type="Proteomes" id="UP000019249">
    <property type="component" value="Unassembled WGS sequence"/>
</dbReference>
<dbReference type="InterPro" id="IPR041796">
    <property type="entry name" value="Mre11_N"/>
</dbReference>
<dbReference type="PANTHER" id="PTHR30337:SF7">
    <property type="entry name" value="PHOSPHOESTERASE"/>
    <property type="match status" value="1"/>
</dbReference>
<dbReference type="CDD" id="cd00840">
    <property type="entry name" value="MPP_Mre11_N"/>
    <property type="match status" value="1"/>
</dbReference>
<dbReference type="RefSeq" id="WP_241433472.1">
    <property type="nucleotide sequence ID" value="NZ_AODF01000001.1"/>
</dbReference>
<dbReference type="Pfam" id="PF00149">
    <property type="entry name" value="Metallophos"/>
    <property type="match status" value="1"/>
</dbReference>
<proteinExistence type="predicted"/>
<evidence type="ECO:0000259" key="2">
    <source>
        <dbReference type="Pfam" id="PF00149"/>
    </source>
</evidence>
<sequence length="323" mass="37671">MEKIISHAISERVEFVLIAGDIYDKEDQSIKAQVQFYKEMKRLEEARIDVFLIHGNHDFLEQERDRLELPKNVHTFSSDVSCVPWQSPTGTKIHFYGFSYDKRHIRENRLGDYRKHGDADFHIALLHGSEETKASEHDVYAPFGLKEMKQKGFDYWALGHIHKREILSSQPGIYYPGNIQGRSKKETGAKGGTIVELSEMGATFSFFETAPVMWEKKQIVLEGKADRTEIYRATDELFQTYRDTLCSYVIDLEIVTEQASKFDADEWLQLFEEMRTESPFVWINTLRFIEKNQAVSDKWYQGQFLADELDASLAELMEDETFF</sequence>
<dbReference type="SUPFAM" id="SSF56300">
    <property type="entry name" value="Metallo-dependent phosphatases"/>
    <property type="match status" value="1"/>
</dbReference>
<dbReference type="PANTHER" id="PTHR30337">
    <property type="entry name" value="COMPONENT OF ATP-DEPENDENT DSDNA EXONUCLEASE"/>
    <property type="match status" value="1"/>
</dbReference>
<dbReference type="Gene3D" id="3.60.21.10">
    <property type="match status" value="1"/>
</dbReference>
<feature type="domain" description="Calcineurin-like phosphoesterase" evidence="2">
    <location>
        <begin position="3"/>
        <end position="163"/>
    </location>
</feature>
<gene>
    <name evidence="3" type="ORF">MFLO_00065</name>
</gene>
<protein>
    <submittedName>
        <fullName evidence="3">Ser/Thr protein phosphatase family protein</fullName>
    </submittedName>
</protein>
<reference evidence="3 4" key="1">
    <citation type="journal article" date="2014" name="Int. J. Syst. Evol. Microbiol.">
        <title>Listeria floridensis sp. nov., Listeria aquatica sp. nov., Listeria cornellensis sp. nov., Listeria riparia sp. nov. and Listeria grandensis sp. nov., from agricultural and natural environments.</title>
        <authorList>
            <person name="den Bakker H.C."/>
            <person name="Warchocki S."/>
            <person name="Wright E.M."/>
            <person name="Allred A.F."/>
            <person name="Ahlstrom C."/>
            <person name="Manuel C.S."/>
            <person name="Stasiewicz M.J."/>
            <person name="Burrell A."/>
            <person name="Roof S."/>
            <person name="Strawn L."/>
            <person name="Fortes E.D."/>
            <person name="Nightingale K.K."/>
            <person name="Kephart D."/>
            <person name="Wiedmann M."/>
        </authorList>
    </citation>
    <scope>NUCLEOTIDE SEQUENCE [LARGE SCALE GENOMIC DNA]</scope>
    <source>
        <strain evidence="3 4">FSL S10-1187</strain>
    </source>
</reference>
<dbReference type="EMBL" id="AODF01000001">
    <property type="protein sequence ID" value="EUJ33605.1"/>
    <property type="molecule type" value="Genomic_DNA"/>
</dbReference>
<name>A0ABP3B105_9LIST</name>
<evidence type="ECO:0000313" key="4">
    <source>
        <dbReference type="Proteomes" id="UP000019249"/>
    </source>
</evidence>
<dbReference type="InterPro" id="IPR029052">
    <property type="entry name" value="Metallo-depent_PP-like"/>
</dbReference>